<gene>
    <name evidence="3" type="ORF">SAMN05216212_0693</name>
</gene>
<organism evidence="3 4">
    <name type="scientific">Microbulbifer yueqingensis</name>
    <dbReference type="NCBI Taxonomy" id="658219"/>
    <lineage>
        <taxon>Bacteria</taxon>
        <taxon>Pseudomonadati</taxon>
        <taxon>Pseudomonadota</taxon>
        <taxon>Gammaproteobacteria</taxon>
        <taxon>Cellvibrionales</taxon>
        <taxon>Microbulbiferaceae</taxon>
        <taxon>Microbulbifer</taxon>
    </lineage>
</organism>
<dbReference type="Proteomes" id="UP000199305">
    <property type="component" value="Unassembled WGS sequence"/>
</dbReference>
<keyword evidence="4" id="KW-1185">Reference proteome</keyword>
<evidence type="ECO:0000256" key="1">
    <source>
        <dbReference type="SAM" id="Phobius"/>
    </source>
</evidence>
<dbReference type="OrthoDB" id="5965958at2"/>
<feature type="transmembrane region" description="Helical" evidence="1">
    <location>
        <begin position="28"/>
        <end position="50"/>
    </location>
</feature>
<dbReference type="AlphaFoldDB" id="A0A1G8VRB4"/>
<feature type="transmembrane region" description="Helical" evidence="1">
    <location>
        <begin position="56"/>
        <end position="73"/>
    </location>
</feature>
<proteinExistence type="predicted"/>
<keyword evidence="1" id="KW-1133">Transmembrane helix</keyword>
<name>A0A1G8VRB4_9GAMM</name>
<keyword evidence="1" id="KW-0812">Transmembrane</keyword>
<dbReference type="GO" id="GO:0008610">
    <property type="term" value="P:lipid biosynthetic process"/>
    <property type="evidence" value="ECO:0007669"/>
    <property type="project" value="InterPro"/>
</dbReference>
<sequence>MNHSQSGPCPPRVASFRHRYRQRHIGRYYSGWLHLAFTTCATIAVCALSLLQLQEVLWYEWLVVPVAFVYINLMEYWGHRGPMHHPPTGWRRRLLSGVYRRHTLRHHRFFHQDAMAFDGSRDFHAVLFPPVLVTFFLLVTVLPSGLLVAWLFGSNVAWLYAATVFAYFLNYELLHFAYHTREDGPLGRLPGMAALRRLHTCHHDPRLMNRYNFNITYPIGDWLFGTLYRDSPRPGGEVAGVAQR</sequence>
<accession>A0A1G8VRB4</accession>
<dbReference type="RefSeq" id="WP_091508159.1">
    <property type="nucleotide sequence ID" value="NZ_FNFH01000001.1"/>
</dbReference>
<feature type="transmembrane region" description="Helical" evidence="1">
    <location>
        <begin position="158"/>
        <end position="178"/>
    </location>
</feature>
<evidence type="ECO:0000313" key="3">
    <source>
        <dbReference type="EMBL" id="SDJ68534.1"/>
    </source>
</evidence>
<evidence type="ECO:0000259" key="2">
    <source>
        <dbReference type="Pfam" id="PF04116"/>
    </source>
</evidence>
<dbReference type="EMBL" id="FNFH01000001">
    <property type="protein sequence ID" value="SDJ68534.1"/>
    <property type="molecule type" value="Genomic_DNA"/>
</dbReference>
<dbReference type="Pfam" id="PF04116">
    <property type="entry name" value="FA_hydroxylase"/>
    <property type="match status" value="1"/>
</dbReference>
<dbReference type="STRING" id="658219.SAMN05216212_0693"/>
<feature type="domain" description="Fatty acid hydroxylase" evidence="2">
    <location>
        <begin position="65"/>
        <end position="226"/>
    </location>
</feature>
<feature type="transmembrane region" description="Helical" evidence="1">
    <location>
        <begin position="125"/>
        <end position="152"/>
    </location>
</feature>
<reference evidence="4" key="1">
    <citation type="submission" date="2016-10" db="EMBL/GenBank/DDBJ databases">
        <authorList>
            <person name="Varghese N."/>
            <person name="Submissions S."/>
        </authorList>
    </citation>
    <scope>NUCLEOTIDE SEQUENCE [LARGE SCALE GENOMIC DNA]</scope>
    <source>
        <strain evidence="4">CGMCC 1.10658</strain>
    </source>
</reference>
<dbReference type="InterPro" id="IPR006694">
    <property type="entry name" value="Fatty_acid_hydroxylase"/>
</dbReference>
<protein>
    <submittedName>
        <fullName evidence="3">Fatty acid hydroxylase superfamily protein</fullName>
    </submittedName>
</protein>
<dbReference type="GO" id="GO:0005506">
    <property type="term" value="F:iron ion binding"/>
    <property type="evidence" value="ECO:0007669"/>
    <property type="project" value="InterPro"/>
</dbReference>
<dbReference type="GO" id="GO:0016491">
    <property type="term" value="F:oxidoreductase activity"/>
    <property type="evidence" value="ECO:0007669"/>
    <property type="project" value="InterPro"/>
</dbReference>
<keyword evidence="1" id="KW-0472">Membrane</keyword>
<evidence type="ECO:0000313" key="4">
    <source>
        <dbReference type="Proteomes" id="UP000199305"/>
    </source>
</evidence>